<dbReference type="InterPro" id="IPR013767">
    <property type="entry name" value="PAS_fold"/>
</dbReference>
<keyword evidence="4" id="KW-0238">DNA-binding</keyword>
<dbReference type="SMART" id="SM00091">
    <property type="entry name" value="PAS"/>
    <property type="match status" value="1"/>
</dbReference>
<gene>
    <name evidence="9" type="ORF">Q4T40_10315</name>
</gene>
<dbReference type="InterPro" id="IPR027417">
    <property type="entry name" value="P-loop_NTPase"/>
</dbReference>
<dbReference type="InterPro" id="IPR029016">
    <property type="entry name" value="GAF-like_dom_sf"/>
</dbReference>
<dbReference type="RefSeq" id="WP_413780142.1">
    <property type="nucleotide sequence ID" value="NZ_JAUOZS010000001.1"/>
</dbReference>
<dbReference type="SUPFAM" id="SSF55785">
    <property type="entry name" value="PYP-like sensor domain (PAS domain)"/>
    <property type="match status" value="1"/>
</dbReference>
<dbReference type="InterPro" id="IPR003018">
    <property type="entry name" value="GAF"/>
</dbReference>
<dbReference type="Gene3D" id="1.10.8.60">
    <property type="match status" value="1"/>
</dbReference>
<keyword evidence="3" id="KW-0805">Transcription regulation</keyword>
<dbReference type="Gene3D" id="1.10.10.60">
    <property type="entry name" value="Homeodomain-like"/>
    <property type="match status" value="1"/>
</dbReference>
<dbReference type="Pfam" id="PF01590">
    <property type="entry name" value="GAF"/>
    <property type="match status" value="1"/>
</dbReference>
<dbReference type="EMBL" id="JAUOZS010000001">
    <property type="protein sequence ID" value="MDT8901636.1"/>
    <property type="molecule type" value="Genomic_DNA"/>
</dbReference>
<dbReference type="SUPFAM" id="SSF46689">
    <property type="entry name" value="Homeodomain-like"/>
    <property type="match status" value="1"/>
</dbReference>
<dbReference type="Proteomes" id="UP001254848">
    <property type="component" value="Unassembled WGS sequence"/>
</dbReference>
<dbReference type="InterPro" id="IPR058031">
    <property type="entry name" value="AAA_lid_NorR"/>
</dbReference>
<dbReference type="PRINTS" id="PR01590">
    <property type="entry name" value="HTHFIS"/>
</dbReference>
<comment type="caution">
    <text evidence="9">The sequence shown here is derived from an EMBL/GenBank/DDBJ whole genome shotgun (WGS) entry which is preliminary data.</text>
</comment>
<keyword evidence="1" id="KW-0547">Nucleotide-binding</keyword>
<dbReference type="InterPro" id="IPR025662">
    <property type="entry name" value="Sigma_54_int_dom_ATP-bd_1"/>
</dbReference>
<dbReference type="CDD" id="cd00009">
    <property type="entry name" value="AAA"/>
    <property type="match status" value="1"/>
</dbReference>
<dbReference type="PANTHER" id="PTHR32071">
    <property type="entry name" value="TRANSCRIPTIONAL REGULATORY PROTEIN"/>
    <property type="match status" value="1"/>
</dbReference>
<feature type="domain" description="Sigma-54 factor interaction" evidence="7">
    <location>
        <begin position="350"/>
        <end position="579"/>
    </location>
</feature>
<evidence type="ECO:0000259" key="7">
    <source>
        <dbReference type="PROSITE" id="PS50045"/>
    </source>
</evidence>
<dbReference type="InterPro" id="IPR009057">
    <property type="entry name" value="Homeodomain-like_sf"/>
</dbReference>
<keyword evidence="2" id="KW-0067">ATP-binding</keyword>
<dbReference type="InterPro" id="IPR025944">
    <property type="entry name" value="Sigma_54_int_dom_CS"/>
</dbReference>
<dbReference type="CDD" id="cd00130">
    <property type="entry name" value="PAS"/>
    <property type="match status" value="1"/>
</dbReference>
<dbReference type="InterPro" id="IPR002078">
    <property type="entry name" value="Sigma_54_int"/>
</dbReference>
<reference evidence="9 10" key="1">
    <citation type="submission" date="2023-07" db="EMBL/GenBank/DDBJ databases">
        <title>The novel representative of Negativicutes class, Anaeroselena agilis gen. nov. sp. nov.</title>
        <authorList>
            <person name="Prokofeva M.I."/>
            <person name="Elcheninov A.G."/>
            <person name="Klyukina A."/>
            <person name="Kublanov I.V."/>
            <person name="Frolov E.N."/>
            <person name="Podosokorskaya O.A."/>
        </authorList>
    </citation>
    <scope>NUCLEOTIDE SEQUENCE [LARGE SCALE GENOMIC DNA]</scope>
    <source>
        <strain evidence="9 10">4137-cl</strain>
    </source>
</reference>
<dbReference type="Gene3D" id="3.40.50.300">
    <property type="entry name" value="P-loop containing nucleotide triphosphate hydrolases"/>
    <property type="match status" value="1"/>
</dbReference>
<dbReference type="PROSITE" id="PS50112">
    <property type="entry name" value="PAS"/>
    <property type="match status" value="1"/>
</dbReference>
<dbReference type="SMART" id="SM00382">
    <property type="entry name" value="AAA"/>
    <property type="match status" value="1"/>
</dbReference>
<organism evidence="9 10">
    <name type="scientific">Anaeroselena agilis</name>
    <dbReference type="NCBI Taxonomy" id="3063788"/>
    <lineage>
        <taxon>Bacteria</taxon>
        <taxon>Bacillati</taxon>
        <taxon>Bacillota</taxon>
        <taxon>Negativicutes</taxon>
        <taxon>Acetonemataceae</taxon>
        <taxon>Anaeroselena</taxon>
    </lineage>
</organism>
<dbReference type="Pfam" id="PF00158">
    <property type="entry name" value="Sigma54_activat"/>
    <property type="match status" value="1"/>
</dbReference>
<dbReference type="InterPro" id="IPR035965">
    <property type="entry name" value="PAS-like_dom_sf"/>
</dbReference>
<evidence type="ECO:0000256" key="6">
    <source>
        <dbReference type="SAM" id="MobiDB-lite"/>
    </source>
</evidence>
<evidence type="ECO:0000256" key="2">
    <source>
        <dbReference type="ARBA" id="ARBA00022840"/>
    </source>
</evidence>
<dbReference type="InterPro" id="IPR003593">
    <property type="entry name" value="AAA+_ATPase"/>
</dbReference>
<dbReference type="Pfam" id="PF25601">
    <property type="entry name" value="AAA_lid_14"/>
    <property type="match status" value="1"/>
</dbReference>
<feature type="region of interest" description="Disordered" evidence="6">
    <location>
        <begin position="599"/>
        <end position="630"/>
    </location>
</feature>
<dbReference type="PROSITE" id="PS00688">
    <property type="entry name" value="SIGMA54_INTERACT_3"/>
    <property type="match status" value="1"/>
</dbReference>
<proteinExistence type="predicted"/>
<dbReference type="Pfam" id="PF02954">
    <property type="entry name" value="HTH_8"/>
    <property type="match status" value="1"/>
</dbReference>
<dbReference type="Pfam" id="PF00989">
    <property type="entry name" value="PAS"/>
    <property type="match status" value="1"/>
</dbReference>
<dbReference type="PANTHER" id="PTHR32071:SF57">
    <property type="entry name" value="C4-DICARBOXYLATE TRANSPORT TRANSCRIPTIONAL REGULATORY PROTEIN DCTD"/>
    <property type="match status" value="1"/>
</dbReference>
<evidence type="ECO:0000313" key="10">
    <source>
        <dbReference type="Proteomes" id="UP001254848"/>
    </source>
</evidence>
<evidence type="ECO:0000256" key="5">
    <source>
        <dbReference type="ARBA" id="ARBA00023163"/>
    </source>
</evidence>
<sequence>MEVIRRTSAPDRASAWKTFVNSGEIAAGAVSPPIADSWRKCARTGVDPADGKGRVVLEHADLRRRVDENRVIVSLAKPFMQNLYQFFRTSGFIIVLTDAAGYILESFGDTESLQNARTINFLPGADWQDVSVGTNAIGTALATGAPIQVSGHEHFCLRHHCWTCSAAPIIGQGGKILAVLDVSGPAQACNSHTLAMVVAAAEAISMQLAIREKNRELAMANRRLTSIFNTMSEGVILIDRHGVVNEVNAVVGRITDRPSDEVVGRPIEKLLGGFAPFTRRMLADKQPYADIELMLPGKNGASHCLVSGEPVTDGQGQISGGVIVVRPIKQVRTLVNRFSGYYTTFRFSDIIGASPQLLEAVRVARLAAAGAANVLLQGESGTGKELFAQAIHHHSPRSDGPFIVVNCGAIPRELIGSELFGYEEGAFTGAARGGRPGKFELAGGGTVFLDEIGDMPLEQQAVLLRVLQEKKLVRVGGSRVIPADVRVICATNKDLAHEVVKGTFRQDLYYRLNVIAITIPPLRDRGDDILLLFDDFLARLGRERGRYLAAEPGVLEALLRYRWPGNVRELHNAVERAVNLAESDTVRLWHLPPEICGDGAPPARQSAGPAETLRPQSLREQARRQTARRERQELAALLGESGGNISLLAKRLGVARSTIYRRLRHLGLDN</sequence>
<dbReference type="PROSITE" id="PS00675">
    <property type="entry name" value="SIGMA54_INTERACT_1"/>
    <property type="match status" value="1"/>
</dbReference>
<feature type="compositionally biased region" description="Basic and acidic residues" evidence="6">
    <location>
        <begin position="620"/>
        <end position="630"/>
    </location>
</feature>
<dbReference type="Gene3D" id="3.30.450.40">
    <property type="match status" value="1"/>
</dbReference>
<accession>A0ABU3NXU6</accession>
<evidence type="ECO:0000256" key="1">
    <source>
        <dbReference type="ARBA" id="ARBA00022741"/>
    </source>
</evidence>
<dbReference type="InterPro" id="IPR000014">
    <property type="entry name" value="PAS"/>
</dbReference>
<evidence type="ECO:0000313" key="9">
    <source>
        <dbReference type="EMBL" id="MDT8901636.1"/>
    </source>
</evidence>
<feature type="domain" description="PAS" evidence="8">
    <location>
        <begin position="220"/>
        <end position="265"/>
    </location>
</feature>
<dbReference type="PROSITE" id="PS50045">
    <property type="entry name" value="SIGMA54_INTERACT_4"/>
    <property type="match status" value="1"/>
</dbReference>
<evidence type="ECO:0000256" key="3">
    <source>
        <dbReference type="ARBA" id="ARBA00023015"/>
    </source>
</evidence>
<evidence type="ECO:0000259" key="8">
    <source>
        <dbReference type="PROSITE" id="PS50112"/>
    </source>
</evidence>
<keyword evidence="10" id="KW-1185">Reference proteome</keyword>
<dbReference type="Gene3D" id="3.30.450.20">
    <property type="entry name" value="PAS domain"/>
    <property type="match status" value="1"/>
</dbReference>
<name>A0ABU3NXU6_9FIRM</name>
<dbReference type="SUPFAM" id="SSF55781">
    <property type="entry name" value="GAF domain-like"/>
    <property type="match status" value="1"/>
</dbReference>
<dbReference type="SUPFAM" id="SSF52540">
    <property type="entry name" value="P-loop containing nucleoside triphosphate hydrolases"/>
    <property type="match status" value="1"/>
</dbReference>
<evidence type="ECO:0000256" key="4">
    <source>
        <dbReference type="ARBA" id="ARBA00023125"/>
    </source>
</evidence>
<keyword evidence="5" id="KW-0804">Transcription</keyword>
<protein>
    <submittedName>
        <fullName evidence="9">Sigma-54-dependent Fis family transcriptional regulator</fullName>
    </submittedName>
</protein>
<dbReference type="InterPro" id="IPR002197">
    <property type="entry name" value="HTH_Fis"/>
</dbReference>